<accession>A0ABQ6P9L3</accession>
<protein>
    <recommendedName>
        <fullName evidence="5">Peptidase M48-like protein</fullName>
    </recommendedName>
</protein>
<sequence>MIRAAAPALLVLASPIASARTAPLPPVPLQPAPLQPADEIQKDDQLVQSIGWKLARANARFCARAGPGVGIMLQDARTFDDPALARAVYGLSGDIGIAAIAADGPAAATGLPLNATVLAVDGLAITSLPEPRPGHWDRQMALQDRLEQAVRRKGAVTLTLAGPLAGGQSLTISGQTVCTVRFLMDDSTGNAGANRDIVRIGRPMAEALGWDEAEVAALMAHEMAHAVLDHQTWLAHGGSTRKAEREADRLSVWLLANAGYDPQAAPRWIAKIGPRYQIGFLVSPSHGGWRTRARDMTAEIATMQAARAGSPEAGSQEAGSQEADWPRLFRREEGAPAMPTVSHDEAMAQTPATR</sequence>
<evidence type="ECO:0000313" key="3">
    <source>
        <dbReference type="EMBL" id="GMM61597.1"/>
    </source>
</evidence>
<keyword evidence="2" id="KW-0732">Signal</keyword>
<dbReference type="EMBL" id="BTFW01000001">
    <property type="protein sequence ID" value="GMM61597.1"/>
    <property type="molecule type" value="Genomic_DNA"/>
</dbReference>
<feature type="compositionally biased region" description="Basic and acidic residues" evidence="1">
    <location>
        <begin position="324"/>
        <end position="334"/>
    </location>
</feature>
<dbReference type="RefSeq" id="WP_317975266.1">
    <property type="nucleotide sequence ID" value="NZ_BTFW01000001.1"/>
</dbReference>
<feature type="region of interest" description="Disordered" evidence="1">
    <location>
        <begin position="304"/>
        <end position="354"/>
    </location>
</feature>
<feature type="chain" id="PRO_5046417841" description="Peptidase M48-like protein" evidence="2">
    <location>
        <begin position="20"/>
        <end position="354"/>
    </location>
</feature>
<evidence type="ECO:0000256" key="2">
    <source>
        <dbReference type="SAM" id="SignalP"/>
    </source>
</evidence>
<evidence type="ECO:0008006" key="5">
    <source>
        <dbReference type="Google" id="ProtNLM"/>
    </source>
</evidence>
<dbReference type="PANTHER" id="PTHR22726">
    <property type="entry name" value="METALLOENDOPEPTIDASE OMA1"/>
    <property type="match status" value="1"/>
</dbReference>
<dbReference type="InterPro" id="IPR051156">
    <property type="entry name" value="Mito/Outer_Membr_Metalloprot"/>
</dbReference>
<name>A0ABQ6P9L3_9SPHN</name>
<proteinExistence type="predicted"/>
<reference evidence="3 4" key="1">
    <citation type="submission" date="2023-06" db="EMBL/GenBank/DDBJ databases">
        <title>Draft genome sequence of Novosphingobium sp. strain IK01.</title>
        <authorList>
            <person name="Hatamoto M."/>
            <person name="Ikarashi T."/>
            <person name="Yamaguchi T."/>
        </authorList>
    </citation>
    <scope>NUCLEOTIDE SEQUENCE [LARGE SCALE GENOMIC DNA]</scope>
    <source>
        <strain evidence="3 4">IK01</strain>
    </source>
</reference>
<gene>
    <name evidence="3" type="ORF">NUTIK01_23740</name>
</gene>
<dbReference type="PANTHER" id="PTHR22726:SF1">
    <property type="entry name" value="METALLOENDOPEPTIDASE OMA1, MITOCHONDRIAL"/>
    <property type="match status" value="1"/>
</dbReference>
<feature type="signal peptide" evidence="2">
    <location>
        <begin position="1"/>
        <end position="19"/>
    </location>
</feature>
<dbReference type="Proteomes" id="UP001187221">
    <property type="component" value="Unassembled WGS sequence"/>
</dbReference>
<organism evidence="3 4">
    <name type="scientific">Novosphingobium pituita</name>
    <dbReference type="NCBI Taxonomy" id="3056842"/>
    <lineage>
        <taxon>Bacteria</taxon>
        <taxon>Pseudomonadati</taxon>
        <taxon>Pseudomonadota</taxon>
        <taxon>Alphaproteobacteria</taxon>
        <taxon>Sphingomonadales</taxon>
        <taxon>Sphingomonadaceae</taxon>
        <taxon>Novosphingobium</taxon>
    </lineage>
</organism>
<comment type="caution">
    <text evidence="3">The sequence shown here is derived from an EMBL/GenBank/DDBJ whole genome shotgun (WGS) entry which is preliminary data.</text>
</comment>
<keyword evidence="4" id="KW-1185">Reference proteome</keyword>
<evidence type="ECO:0000313" key="4">
    <source>
        <dbReference type="Proteomes" id="UP001187221"/>
    </source>
</evidence>
<evidence type="ECO:0000256" key="1">
    <source>
        <dbReference type="SAM" id="MobiDB-lite"/>
    </source>
</evidence>